<proteinExistence type="predicted"/>
<protein>
    <submittedName>
        <fullName evidence="1">Uncharacterized protein</fullName>
    </submittedName>
</protein>
<organism evidence="1">
    <name type="scientific">bioreactor metagenome</name>
    <dbReference type="NCBI Taxonomy" id="1076179"/>
    <lineage>
        <taxon>unclassified sequences</taxon>
        <taxon>metagenomes</taxon>
        <taxon>ecological metagenomes</taxon>
    </lineage>
</organism>
<name>A0A644TPE2_9ZZZZ</name>
<accession>A0A644TPE2</accession>
<dbReference type="AlphaFoldDB" id="A0A644TPE2"/>
<dbReference type="EMBL" id="VSSQ01000040">
    <property type="protein sequence ID" value="MPL68142.1"/>
    <property type="molecule type" value="Genomic_DNA"/>
</dbReference>
<comment type="caution">
    <text evidence="1">The sequence shown here is derived from an EMBL/GenBank/DDBJ whole genome shotgun (WGS) entry which is preliminary data.</text>
</comment>
<evidence type="ECO:0000313" key="1">
    <source>
        <dbReference type="EMBL" id="MPL68142.1"/>
    </source>
</evidence>
<gene>
    <name evidence="1" type="ORF">SDC9_13855</name>
</gene>
<sequence>MSQTVNGFPIDGFRPVTILTDDLIVYQGDLEHCNVRKHDDISAVAVVGKVEVEADIRPNFLTLCLACTPALLVPTGTYVITVPLDDVYPTLGTVRINIDQIIGISDFNGLVCAASGMAPSGG</sequence>
<reference evidence="1" key="1">
    <citation type="submission" date="2019-08" db="EMBL/GenBank/DDBJ databases">
        <authorList>
            <person name="Kucharzyk K."/>
            <person name="Murdoch R.W."/>
            <person name="Higgins S."/>
            <person name="Loffler F."/>
        </authorList>
    </citation>
    <scope>NUCLEOTIDE SEQUENCE</scope>
</reference>